<dbReference type="InterPro" id="IPR013525">
    <property type="entry name" value="ABC2_TM"/>
</dbReference>
<evidence type="ECO:0000256" key="3">
    <source>
        <dbReference type="ARBA" id="ARBA00022989"/>
    </source>
</evidence>
<dbReference type="Proteomes" id="UP000243077">
    <property type="component" value="Chromosome"/>
</dbReference>
<accession>A0A2L2BQF3</accession>
<dbReference type="Pfam" id="PF12698">
    <property type="entry name" value="ABC2_membrane_3"/>
    <property type="match status" value="1"/>
</dbReference>
<dbReference type="RefSeq" id="WP_104913420.1">
    <property type="nucleotide sequence ID" value="NZ_CP026923.1"/>
</dbReference>
<dbReference type="Gene3D" id="3.40.1710.10">
    <property type="entry name" value="abc type-2 transporter like domain"/>
    <property type="match status" value="1"/>
</dbReference>
<sequence>MIRDTRRQRLSWWAGAVALPLILIATLLGVVTSADTAIERIPVALVNNDELVERTDDNGEEEIILASRPLVTELVSNDDFEVNWVITGSSQAAELLAAGEVYAVLEIPENFSEAVLSLDTDSPEQATFSITTDPSHSYLAGVLSDQLGATIASTISAEFGREITAGLFTAIVDLGDGITEAAEGAEEVAEATQELADGVSDVKEGSEELAEGTSDLADGYIEFDDGLDKYLDGLRKLADGAEELNRGTKQLPALADGVEAYTDGVSGLSGALSAYLGDGVDLTAITYTDGEGNTVSDPTLGQLRGLPAVTGNAALDKKLGDFITDLSTAAAGGTTLATNVDTAISGVRTGITGLDEGADALAENSYSLQEGSDDIRSGLIDLADGVEEFDDGIGDLEEGTAELAEGMEEFADGLSDAASDIADEGLEEPSDSELDTLLSPIGFVQDDRPESIGFQETLTSVFVPVALWFVALLGTLRLPSLSHRILGSTATTARIVRKSLLPVLGTVAIQAIVAIALMHTLGGLALGDLGWSTLVVSSTALGFTAAHYFVWLWKPQLLASLSIAAGVIQVITLGTLIPLEALPGLYQTLGGFSPMAWSADALIAAIAGGDSGRISAGVAGLLAITAVSLVLARLVLGRLRARAMRETLGLTDAV</sequence>
<evidence type="ECO:0000256" key="2">
    <source>
        <dbReference type="ARBA" id="ARBA00022692"/>
    </source>
</evidence>
<keyword evidence="8" id="KW-1185">Reference proteome</keyword>
<dbReference type="EMBL" id="CP026923">
    <property type="protein sequence ID" value="AVG23867.1"/>
    <property type="molecule type" value="Genomic_DNA"/>
</dbReference>
<dbReference type="OrthoDB" id="9811483at2"/>
<reference evidence="7 8" key="1">
    <citation type="submission" date="2018-02" db="EMBL/GenBank/DDBJ databases">
        <title>Complete genome of the streamlined marine actinobacterium Pontimonas salivibrio CL-TW6 adapted to coastal planktonic lifestype.</title>
        <authorList>
            <person name="Cho B.C."/>
            <person name="Hardies S.C."/>
            <person name="Jang G.I."/>
            <person name="Hwang C.Y."/>
        </authorList>
    </citation>
    <scope>NUCLEOTIDE SEQUENCE [LARGE SCALE GENOMIC DNA]</scope>
    <source>
        <strain evidence="7 8">CL-TW6</strain>
    </source>
</reference>
<name>A0A2L2BQF3_9MICO</name>
<feature type="transmembrane region" description="Helical" evidence="5">
    <location>
        <begin position="458"/>
        <end position="478"/>
    </location>
</feature>
<proteinExistence type="predicted"/>
<evidence type="ECO:0000259" key="6">
    <source>
        <dbReference type="Pfam" id="PF12698"/>
    </source>
</evidence>
<keyword evidence="4 5" id="KW-0472">Membrane</keyword>
<dbReference type="PANTHER" id="PTHR43077">
    <property type="entry name" value="TRANSPORT PERMEASE YVFS-RELATED"/>
    <property type="match status" value="1"/>
</dbReference>
<protein>
    <submittedName>
        <fullName evidence="7">ABC-2 transporter</fullName>
    </submittedName>
</protein>
<dbReference type="GO" id="GO:0140359">
    <property type="term" value="F:ABC-type transporter activity"/>
    <property type="evidence" value="ECO:0007669"/>
    <property type="project" value="InterPro"/>
</dbReference>
<dbReference type="NCBIfam" id="TIGR03057">
    <property type="entry name" value="xxxLxxG_by_4"/>
    <property type="match status" value="1"/>
</dbReference>
<keyword evidence="3 5" id="KW-1133">Transmembrane helix</keyword>
<feature type="transmembrane region" description="Helical" evidence="5">
    <location>
        <begin position="614"/>
        <end position="636"/>
    </location>
</feature>
<dbReference type="PANTHER" id="PTHR43077:SF10">
    <property type="entry name" value="TRANSPORT PERMEASE PROTEIN"/>
    <property type="match status" value="1"/>
</dbReference>
<dbReference type="KEGG" id="psai:C3B54_11894"/>
<dbReference type="Gene3D" id="1.10.287.950">
    <property type="entry name" value="Methyl-accepting chemotaxis protein"/>
    <property type="match status" value="1"/>
</dbReference>
<dbReference type="InterPro" id="IPR023908">
    <property type="entry name" value="xxxLxxG_rpt"/>
</dbReference>
<dbReference type="AlphaFoldDB" id="A0A2L2BQF3"/>
<feature type="transmembrane region" description="Helical" evidence="5">
    <location>
        <begin position="557"/>
        <end position="579"/>
    </location>
</feature>
<evidence type="ECO:0000313" key="7">
    <source>
        <dbReference type="EMBL" id="AVG23867.1"/>
    </source>
</evidence>
<feature type="transmembrane region" description="Helical" evidence="5">
    <location>
        <begin position="529"/>
        <end position="550"/>
    </location>
</feature>
<evidence type="ECO:0000256" key="4">
    <source>
        <dbReference type="ARBA" id="ARBA00023136"/>
    </source>
</evidence>
<organism evidence="7 8">
    <name type="scientific">Pontimonas salivibrio</name>
    <dbReference type="NCBI Taxonomy" id="1159327"/>
    <lineage>
        <taxon>Bacteria</taxon>
        <taxon>Bacillati</taxon>
        <taxon>Actinomycetota</taxon>
        <taxon>Actinomycetes</taxon>
        <taxon>Micrococcales</taxon>
        <taxon>Microbacteriaceae</taxon>
        <taxon>Pontimonas</taxon>
    </lineage>
</organism>
<feature type="transmembrane region" description="Helical" evidence="5">
    <location>
        <begin position="499"/>
        <end position="517"/>
    </location>
</feature>
<evidence type="ECO:0000256" key="1">
    <source>
        <dbReference type="ARBA" id="ARBA00004141"/>
    </source>
</evidence>
<evidence type="ECO:0000313" key="8">
    <source>
        <dbReference type="Proteomes" id="UP000243077"/>
    </source>
</evidence>
<dbReference type="InterPro" id="IPR051328">
    <property type="entry name" value="T7SS_ABC-Transporter"/>
</dbReference>
<dbReference type="GO" id="GO:0016020">
    <property type="term" value="C:membrane"/>
    <property type="evidence" value="ECO:0007669"/>
    <property type="project" value="UniProtKB-SubCell"/>
</dbReference>
<gene>
    <name evidence="7" type="ORF">C3B54_11894</name>
</gene>
<evidence type="ECO:0000256" key="5">
    <source>
        <dbReference type="SAM" id="Phobius"/>
    </source>
</evidence>
<comment type="subcellular location">
    <subcellularLocation>
        <location evidence="1">Membrane</location>
        <topology evidence="1">Multi-pass membrane protein</topology>
    </subcellularLocation>
</comment>
<feature type="domain" description="ABC-2 type transporter transmembrane" evidence="6">
    <location>
        <begin position="16"/>
        <end position="155"/>
    </location>
</feature>
<keyword evidence="2 5" id="KW-0812">Transmembrane</keyword>